<feature type="transmembrane region" description="Helical" evidence="2">
    <location>
        <begin position="81"/>
        <end position="99"/>
    </location>
</feature>
<keyword evidence="2" id="KW-0472">Membrane</keyword>
<dbReference type="EMBL" id="WHJG01000004">
    <property type="protein sequence ID" value="NHZ78736.1"/>
    <property type="molecule type" value="Genomic_DNA"/>
</dbReference>
<proteinExistence type="predicted"/>
<evidence type="ECO:0000313" key="3">
    <source>
        <dbReference type="EMBL" id="NHZ78736.1"/>
    </source>
</evidence>
<evidence type="ECO:0000256" key="2">
    <source>
        <dbReference type="SAM" id="Phobius"/>
    </source>
</evidence>
<keyword evidence="2" id="KW-1133">Transmembrane helix</keyword>
<feature type="transmembrane region" description="Helical" evidence="2">
    <location>
        <begin position="114"/>
        <end position="134"/>
    </location>
</feature>
<organism evidence="3 4">
    <name type="scientific">Massilia frigida</name>
    <dbReference type="NCBI Taxonomy" id="2609281"/>
    <lineage>
        <taxon>Bacteria</taxon>
        <taxon>Pseudomonadati</taxon>
        <taxon>Pseudomonadota</taxon>
        <taxon>Betaproteobacteria</taxon>
        <taxon>Burkholderiales</taxon>
        <taxon>Oxalobacteraceae</taxon>
        <taxon>Telluria group</taxon>
        <taxon>Massilia</taxon>
    </lineage>
</organism>
<feature type="compositionally biased region" description="Low complexity" evidence="1">
    <location>
        <begin position="159"/>
        <end position="180"/>
    </location>
</feature>
<evidence type="ECO:0008006" key="5">
    <source>
        <dbReference type="Google" id="ProtNLM"/>
    </source>
</evidence>
<keyword evidence="2" id="KW-0812">Transmembrane</keyword>
<evidence type="ECO:0000256" key="1">
    <source>
        <dbReference type="SAM" id="MobiDB-lite"/>
    </source>
</evidence>
<name>A0ABX0N0H1_9BURK</name>
<accession>A0ABX0N0H1</accession>
<feature type="transmembrane region" description="Helical" evidence="2">
    <location>
        <begin position="48"/>
        <end position="69"/>
    </location>
</feature>
<dbReference type="Proteomes" id="UP000621455">
    <property type="component" value="Unassembled WGS sequence"/>
</dbReference>
<feature type="region of interest" description="Disordered" evidence="1">
    <location>
        <begin position="150"/>
        <end position="180"/>
    </location>
</feature>
<gene>
    <name evidence="3" type="ORF">F2P44_05510</name>
</gene>
<protein>
    <recommendedName>
        <fullName evidence="5">Transmembrane protein</fullName>
    </recommendedName>
</protein>
<sequence length="180" mass="19284">MRILRLLAIFFAICSLPAVLAWCFITVVGGFFMLPALGPGALAANSPVAGFACVMLMGWVSLAALGWTARHFSTLISPTPRWVLAGYGFGAFVVVLLLWRTPLFPPPAHRADVLLLYLAGPACLLLLAAWRLLLIRRFYAIPVAEEQQNNALDDGGDGTLDTPTDHLASPCSSVPPASPR</sequence>
<comment type="caution">
    <text evidence="3">The sequence shown here is derived from an EMBL/GenBank/DDBJ whole genome shotgun (WGS) entry which is preliminary data.</text>
</comment>
<reference evidence="3 4" key="1">
    <citation type="submission" date="2019-10" db="EMBL/GenBank/DDBJ databases">
        <title>Taxonomy of Antarctic Massilia spp.: description of Massilia rubra sp. nov., Massilia aquatica sp. nov., Massilia mucilaginosa sp. nov., Massilia frigida sp. nov. isolated from streams, lakes and regoliths.</title>
        <authorList>
            <person name="Holochova P."/>
            <person name="Sedlacek I."/>
            <person name="Kralova S."/>
            <person name="Maslanova I."/>
            <person name="Busse H.-J."/>
            <person name="Stankova E."/>
            <person name="Vrbovska V."/>
            <person name="Kovarovic V."/>
            <person name="Bartak M."/>
            <person name="Svec P."/>
            <person name="Pantucek R."/>
        </authorList>
    </citation>
    <scope>NUCLEOTIDE SEQUENCE [LARGE SCALE GENOMIC DNA]</scope>
    <source>
        <strain evidence="3 4">CCM 8695</strain>
    </source>
</reference>
<keyword evidence="4" id="KW-1185">Reference proteome</keyword>
<evidence type="ECO:0000313" key="4">
    <source>
        <dbReference type="Proteomes" id="UP000621455"/>
    </source>
</evidence>
<dbReference type="RefSeq" id="WP_167085721.1">
    <property type="nucleotide sequence ID" value="NZ_WHJG01000004.1"/>
</dbReference>